<dbReference type="Proteomes" id="UP000593574">
    <property type="component" value="Unassembled WGS sequence"/>
</dbReference>
<proteinExistence type="predicted"/>
<dbReference type="PANTHER" id="PTHR47723">
    <property type="entry name" value="OS05G0353850 PROTEIN"/>
    <property type="match status" value="1"/>
</dbReference>
<evidence type="ECO:0000313" key="2">
    <source>
        <dbReference type="EMBL" id="MBA0714477.1"/>
    </source>
</evidence>
<name>A0A7J8ZRQ0_9ROSI</name>
<dbReference type="GO" id="GO:0004523">
    <property type="term" value="F:RNA-DNA hybrid ribonuclease activity"/>
    <property type="evidence" value="ECO:0007669"/>
    <property type="project" value="InterPro"/>
</dbReference>
<accession>A0A7J8ZRQ0</accession>
<protein>
    <recommendedName>
        <fullName evidence="1">RNase H type-1 domain-containing protein</fullName>
    </recommendedName>
</protein>
<dbReference type="InterPro" id="IPR002156">
    <property type="entry name" value="RNaseH_domain"/>
</dbReference>
<dbReference type="PANTHER" id="PTHR47723:SF20">
    <property type="entry name" value="RNASE H TYPE-1 DOMAIN-CONTAINING PROTEIN"/>
    <property type="match status" value="1"/>
</dbReference>
<organism evidence="2 3">
    <name type="scientific">Gossypium laxum</name>
    <dbReference type="NCBI Taxonomy" id="34288"/>
    <lineage>
        <taxon>Eukaryota</taxon>
        <taxon>Viridiplantae</taxon>
        <taxon>Streptophyta</taxon>
        <taxon>Embryophyta</taxon>
        <taxon>Tracheophyta</taxon>
        <taxon>Spermatophyta</taxon>
        <taxon>Magnoliopsida</taxon>
        <taxon>eudicotyledons</taxon>
        <taxon>Gunneridae</taxon>
        <taxon>Pentapetalae</taxon>
        <taxon>rosids</taxon>
        <taxon>malvids</taxon>
        <taxon>Malvales</taxon>
        <taxon>Malvaceae</taxon>
        <taxon>Malvoideae</taxon>
        <taxon>Gossypium</taxon>
    </lineage>
</organism>
<sequence length="212" mass="23755">MELKPVLVKWSKCCQPLENGAGDVDLTLKEPVTASGYWNWDYWKRILCKEDLELVAAIPPPTPDAVPDRLTLKIWTGEPYLGLLYVEIWKQRNQFLFAGIHSNAVSIITGCVSWAKSVKRNALVRLSCGTCRRISTGWEPPADNSVKLNTDGAWRSSDRAGCSCCWRILDGLDLLWKHGYRNIVVESNNAAAVKLLMNEGNARQSIAVARRI</sequence>
<dbReference type="Pfam" id="PF13456">
    <property type="entry name" value="RVT_3"/>
    <property type="match status" value="1"/>
</dbReference>
<dbReference type="GO" id="GO:0003676">
    <property type="term" value="F:nucleic acid binding"/>
    <property type="evidence" value="ECO:0007669"/>
    <property type="project" value="InterPro"/>
</dbReference>
<dbReference type="AlphaFoldDB" id="A0A7J8ZRQ0"/>
<reference evidence="2 3" key="1">
    <citation type="journal article" date="2019" name="Genome Biol. Evol.">
        <title>Insights into the evolution of the New World diploid cottons (Gossypium, subgenus Houzingenia) based on genome sequencing.</title>
        <authorList>
            <person name="Grover C.E."/>
            <person name="Arick M.A. 2nd"/>
            <person name="Thrash A."/>
            <person name="Conover J.L."/>
            <person name="Sanders W.S."/>
            <person name="Peterson D.G."/>
            <person name="Frelichowski J.E."/>
            <person name="Scheffler J.A."/>
            <person name="Scheffler B.E."/>
            <person name="Wendel J.F."/>
        </authorList>
    </citation>
    <scope>NUCLEOTIDE SEQUENCE [LARGE SCALE GENOMIC DNA]</scope>
    <source>
        <strain evidence="2">4</strain>
        <tissue evidence="2">Leaf</tissue>
    </source>
</reference>
<dbReference type="InterPro" id="IPR053151">
    <property type="entry name" value="RNase_H-like"/>
</dbReference>
<evidence type="ECO:0000259" key="1">
    <source>
        <dbReference type="Pfam" id="PF13456"/>
    </source>
</evidence>
<gene>
    <name evidence="2" type="ORF">Golax_013448</name>
</gene>
<dbReference type="EMBL" id="JABEZV010000007">
    <property type="protein sequence ID" value="MBA0714477.1"/>
    <property type="molecule type" value="Genomic_DNA"/>
</dbReference>
<comment type="caution">
    <text evidence="2">The sequence shown here is derived from an EMBL/GenBank/DDBJ whole genome shotgun (WGS) entry which is preliminary data.</text>
</comment>
<keyword evidence="3" id="KW-1185">Reference proteome</keyword>
<evidence type="ECO:0000313" key="3">
    <source>
        <dbReference type="Proteomes" id="UP000593574"/>
    </source>
</evidence>
<feature type="domain" description="RNase H type-1" evidence="1">
    <location>
        <begin position="166"/>
        <end position="204"/>
    </location>
</feature>